<dbReference type="Pfam" id="PF01268">
    <property type="entry name" value="FTHFS"/>
    <property type="match status" value="1"/>
</dbReference>
<dbReference type="GO" id="GO:0004329">
    <property type="term" value="F:formate-tetrahydrofolate ligase activity"/>
    <property type="evidence" value="ECO:0007669"/>
    <property type="project" value="UniProtKB-EC"/>
</dbReference>
<evidence type="ECO:0000256" key="3">
    <source>
        <dbReference type="ARBA" id="ARBA00022563"/>
    </source>
</evidence>
<name>A0A086Z285_9BIFI</name>
<dbReference type="InterPro" id="IPR020628">
    <property type="entry name" value="Formate_THF_ligase_CS"/>
</dbReference>
<dbReference type="Gene3D" id="3.40.50.300">
    <property type="entry name" value="P-loop containing nucleotide triphosphate hydrolases"/>
    <property type="match status" value="2"/>
</dbReference>
<comment type="pathway">
    <text evidence="1">One-carbon metabolism; tetrahydrofolate interconversion.</text>
</comment>
<dbReference type="SUPFAM" id="SSF52540">
    <property type="entry name" value="P-loop containing nucleoside triphosphate hydrolases"/>
    <property type="match status" value="1"/>
</dbReference>
<organism evidence="7 8">
    <name type="scientific">Bifidobacterium actinocoloniiforme DSM 22766</name>
    <dbReference type="NCBI Taxonomy" id="1437605"/>
    <lineage>
        <taxon>Bacteria</taxon>
        <taxon>Bacillati</taxon>
        <taxon>Actinomycetota</taxon>
        <taxon>Actinomycetes</taxon>
        <taxon>Bifidobacteriales</taxon>
        <taxon>Bifidobacteriaceae</taxon>
        <taxon>Bifidobacterium</taxon>
    </lineage>
</organism>
<evidence type="ECO:0000256" key="5">
    <source>
        <dbReference type="ARBA" id="ARBA00022741"/>
    </source>
</evidence>
<reference evidence="7 8" key="1">
    <citation type="submission" date="2014-03" db="EMBL/GenBank/DDBJ databases">
        <title>Genomics of Bifidobacteria.</title>
        <authorList>
            <person name="Ventura M."/>
            <person name="Milani C."/>
            <person name="Lugli G.A."/>
        </authorList>
    </citation>
    <scope>NUCLEOTIDE SEQUENCE [LARGE SCALE GENOMIC DNA]</scope>
    <source>
        <strain evidence="7 8">DSM 22766</strain>
    </source>
</reference>
<protein>
    <recommendedName>
        <fullName evidence="2">formate--tetrahydrofolate ligase</fullName>
        <ecNumber evidence="2">6.3.4.3</ecNumber>
    </recommendedName>
</protein>
<sequence>MSAFDEFVAPYGLVSKVDAFGYLDYLETHPEERTKRGKVVLVTADTPLKASRGEGKTTTTIALIDALRERGVDAAAVLRQPSMGITAAGSKGGASGGGKSSLAHPELVDWGLCGEMAAIENAQNLLVSFAEKAVDEGLLDQILVPRVSEVPSRALRQIVVDRGKSNIPERMVLTPTCELMQIVVLSRSMEEISRRVAAMTAGTLDGKPVLFGEFIDLWRITNMLADAVKPAMMTTQAGSPVYVHCGPFANVSLGIPSLVSVEMACARHDVVVVEAGYGADAGAQKWLDIAAREFGAPWPAAAVVVTRASTWRDEPALRWRYPFHVNRMEGLGIPAFPLVNLWEGEDGQVGELKESAAGLGLREPILGNLFRDGGEALASQLDALIAVLRPRQAGGRDEAPAEALRSHKGMDMVDQLRWIAASAYGVPAERVQAAPAFADSLANARALCHAEGRDLNDLVPVAVKSPATMTDDDSAPEAERTVTLKKMEVHTGAGLVQVNLTKSLTTPMPKIV</sequence>
<dbReference type="PATRIC" id="fig|1437605.7.peg.1028"/>
<gene>
    <name evidence="7" type="ORF">BACT_1339</name>
</gene>
<evidence type="ECO:0000256" key="6">
    <source>
        <dbReference type="ARBA" id="ARBA00022840"/>
    </source>
</evidence>
<proteinExistence type="predicted"/>
<comment type="caution">
    <text evidence="7">The sequence shown here is derived from an EMBL/GenBank/DDBJ whole genome shotgun (WGS) entry which is preliminary data.</text>
</comment>
<keyword evidence="8" id="KW-1185">Reference proteome</keyword>
<evidence type="ECO:0000256" key="4">
    <source>
        <dbReference type="ARBA" id="ARBA00022598"/>
    </source>
</evidence>
<dbReference type="GO" id="GO:0005524">
    <property type="term" value="F:ATP binding"/>
    <property type="evidence" value="ECO:0007669"/>
    <property type="project" value="UniProtKB-KW"/>
</dbReference>
<dbReference type="InterPro" id="IPR000559">
    <property type="entry name" value="Formate_THF_ligase"/>
</dbReference>
<dbReference type="PROSITE" id="PS00721">
    <property type="entry name" value="FTHFS_1"/>
    <property type="match status" value="1"/>
</dbReference>
<dbReference type="STRING" id="1437605.AB656_05020"/>
<dbReference type="RefSeq" id="WP_033504025.1">
    <property type="nucleotide sequence ID" value="NZ_CP011786.1"/>
</dbReference>
<keyword evidence="3" id="KW-0554">One-carbon metabolism</keyword>
<dbReference type="Proteomes" id="UP000029015">
    <property type="component" value="Unassembled WGS sequence"/>
</dbReference>
<accession>A0A086Z285</accession>
<evidence type="ECO:0000313" key="8">
    <source>
        <dbReference type="Proteomes" id="UP000029015"/>
    </source>
</evidence>
<evidence type="ECO:0000313" key="7">
    <source>
        <dbReference type="EMBL" id="KFI40635.1"/>
    </source>
</evidence>
<dbReference type="InterPro" id="IPR027417">
    <property type="entry name" value="P-loop_NTPase"/>
</dbReference>
<keyword evidence="6" id="KW-0067">ATP-binding</keyword>
<dbReference type="EMBL" id="JGYK01000001">
    <property type="protein sequence ID" value="KFI40635.1"/>
    <property type="molecule type" value="Genomic_DNA"/>
</dbReference>
<keyword evidence="4 7" id="KW-0436">Ligase</keyword>
<evidence type="ECO:0000256" key="2">
    <source>
        <dbReference type="ARBA" id="ARBA00012295"/>
    </source>
</evidence>
<dbReference type="EC" id="6.3.4.3" evidence="2"/>
<dbReference type="eggNOG" id="COG2759">
    <property type="taxonomic scope" value="Bacteria"/>
</dbReference>
<dbReference type="GO" id="GO:0035999">
    <property type="term" value="P:tetrahydrofolate interconversion"/>
    <property type="evidence" value="ECO:0007669"/>
    <property type="project" value="UniProtKB-UniPathway"/>
</dbReference>
<dbReference type="KEGG" id="bact:AB656_05020"/>
<dbReference type="AlphaFoldDB" id="A0A086Z285"/>
<dbReference type="OrthoDB" id="9761733at2"/>
<evidence type="ECO:0000256" key="1">
    <source>
        <dbReference type="ARBA" id="ARBA00004777"/>
    </source>
</evidence>
<keyword evidence="5" id="KW-0547">Nucleotide-binding</keyword>
<dbReference type="UniPathway" id="UPA00193"/>